<keyword evidence="1" id="KW-0004">4Fe-4S</keyword>
<dbReference type="Pfam" id="PF13534">
    <property type="entry name" value="Fer4_17"/>
    <property type="match status" value="1"/>
</dbReference>
<dbReference type="NCBIfam" id="NF045663">
    <property type="entry name" value="diclust_near_Sec"/>
    <property type="match status" value="1"/>
</dbReference>
<dbReference type="PRINTS" id="PR00419">
    <property type="entry name" value="ADXRDTASE"/>
</dbReference>
<feature type="domain" description="Cysteine-rich" evidence="6">
    <location>
        <begin position="559"/>
        <end position="635"/>
    </location>
</feature>
<dbReference type="SUPFAM" id="SSF51971">
    <property type="entry name" value="Nucleotide-binding domain"/>
    <property type="match status" value="1"/>
</dbReference>
<dbReference type="RefSeq" id="WP_148636323.1">
    <property type="nucleotide sequence ID" value="NZ_VSLA01000002.1"/>
</dbReference>
<dbReference type="InterPro" id="IPR004017">
    <property type="entry name" value="Cys_rich_dom"/>
</dbReference>
<proteinExistence type="predicted"/>
<dbReference type="PANTHER" id="PTHR43255">
    <property type="entry name" value="IRON-SULFUR-BINDING OXIDOREDUCTASE FADF-RELATED-RELATED"/>
    <property type="match status" value="1"/>
</dbReference>
<dbReference type="GO" id="GO:0005886">
    <property type="term" value="C:plasma membrane"/>
    <property type="evidence" value="ECO:0007669"/>
    <property type="project" value="TreeGrafter"/>
</dbReference>
<dbReference type="Pfam" id="PF13450">
    <property type="entry name" value="NAD_binding_8"/>
    <property type="match status" value="1"/>
</dbReference>
<dbReference type="GO" id="GO:0016491">
    <property type="term" value="F:oxidoreductase activity"/>
    <property type="evidence" value="ECO:0007669"/>
    <property type="project" value="UniProtKB-KW"/>
</dbReference>
<evidence type="ECO:0000256" key="4">
    <source>
        <dbReference type="ARBA" id="ARBA00023004"/>
    </source>
</evidence>
<evidence type="ECO:0000313" key="8">
    <source>
        <dbReference type="EMBL" id="TYC88181.1"/>
    </source>
</evidence>
<keyword evidence="3" id="KW-0560">Oxidoreductase</keyword>
<dbReference type="InterPro" id="IPR009051">
    <property type="entry name" value="Helical_ferredxn"/>
</dbReference>
<evidence type="ECO:0000256" key="1">
    <source>
        <dbReference type="ARBA" id="ARBA00022485"/>
    </source>
</evidence>
<evidence type="ECO:0000259" key="6">
    <source>
        <dbReference type="Pfam" id="PF02754"/>
    </source>
</evidence>
<dbReference type="GO" id="GO:0046872">
    <property type="term" value="F:metal ion binding"/>
    <property type="evidence" value="ECO:0007669"/>
    <property type="project" value="UniProtKB-KW"/>
</dbReference>
<keyword evidence="2" id="KW-0479">Metal-binding</keyword>
<evidence type="ECO:0000256" key="5">
    <source>
        <dbReference type="ARBA" id="ARBA00023014"/>
    </source>
</evidence>
<dbReference type="Gene3D" id="1.10.1060.10">
    <property type="entry name" value="Alpha-helical ferredoxin"/>
    <property type="match status" value="2"/>
</dbReference>
<organism evidence="8 9">
    <name type="scientific">Acetobacterium wieringae</name>
    <dbReference type="NCBI Taxonomy" id="52694"/>
    <lineage>
        <taxon>Bacteria</taxon>
        <taxon>Bacillati</taxon>
        <taxon>Bacillota</taxon>
        <taxon>Clostridia</taxon>
        <taxon>Eubacteriales</taxon>
        <taxon>Eubacteriaceae</taxon>
        <taxon>Acetobacterium</taxon>
    </lineage>
</organism>
<feature type="domain" description="Cysteine-rich" evidence="6">
    <location>
        <begin position="444"/>
        <end position="521"/>
    </location>
</feature>
<protein>
    <submittedName>
        <fullName evidence="8">NAD(P)-binding protein</fullName>
    </submittedName>
</protein>
<comment type="caution">
    <text evidence="8">The sequence shown here is derived from an EMBL/GenBank/DDBJ whole genome shotgun (WGS) entry which is preliminary data.</text>
</comment>
<dbReference type="InterPro" id="IPR051460">
    <property type="entry name" value="HdrC_iron-sulfur_subunit"/>
</dbReference>
<dbReference type="EMBL" id="VSLA01000002">
    <property type="protein sequence ID" value="TYC88181.1"/>
    <property type="molecule type" value="Genomic_DNA"/>
</dbReference>
<feature type="domain" description="Dihydroprymidine dehydrogenase" evidence="7">
    <location>
        <begin position="7"/>
        <end position="93"/>
    </location>
</feature>
<keyword evidence="4" id="KW-0408">Iron</keyword>
<name>A0A5D0WX16_9FIRM</name>
<evidence type="ECO:0000256" key="2">
    <source>
        <dbReference type="ARBA" id="ARBA00022723"/>
    </source>
</evidence>
<reference evidence="8 9" key="1">
    <citation type="submission" date="2019-08" db="EMBL/GenBank/DDBJ databases">
        <title>Isolation and enrichment of carboxydotrophic bacteria from anaerobic sludge for the production of bio-based chemicals from syngas.</title>
        <authorList>
            <person name="Antares A.L."/>
            <person name="Moreira J."/>
            <person name="Diender M."/>
            <person name="Parshina S.N."/>
            <person name="Stams A.J.M."/>
            <person name="Alves M."/>
            <person name="Alves J.I."/>
            <person name="Sousa D.Z."/>
        </authorList>
    </citation>
    <scope>NUCLEOTIDE SEQUENCE [LARGE SCALE GENOMIC DNA]</scope>
    <source>
        <strain evidence="8 9">JM</strain>
    </source>
</reference>
<dbReference type="InterPro" id="IPR028261">
    <property type="entry name" value="DPD_II"/>
</dbReference>
<evidence type="ECO:0000256" key="3">
    <source>
        <dbReference type="ARBA" id="ARBA00023002"/>
    </source>
</evidence>
<dbReference type="GO" id="GO:0051539">
    <property type="term" value="F:4 iron, 4 sulfur cluster binding"/>
    <property type="evidence" value="ECO:0007669"/>
    <property type="project" value="UniProtKB-KW"/>
</dbReference>
<keyword evidence="5" id="KW-0411">Iron-sulfur</keyword>
<gene>
    <name evidence="8" type="ORF">FXB42_00790</name>
</gene>
<dbReference type="Gene3D" id="3.50.50.60">
    <property type="entry name" value="FAD/NAD(P)-binding domain"/>
    <property type="match status" value="1"/>
</dbReference>
<dbReference type="Pfam" id="PF14691">
    <property type="entry name" value="Fer4_20"/>
    <property type="match status" value="1"/>
</dbReference>
<dbReference type="SUPFAM" id="SSF54862">
    <property type="entry name" value="4Fe-4S ferredoxins"/>
    <property type="match status" value="1"/>
</dbReference>
<evidence type="ECO:0000313" key="9">
    <source>
        <dbReference type="Proteomes" id="UP000322619"/>
    </source>
</evidence>
<dbReference type="Pfam" id="PF02754">
    <property type="entry name" value="CCG"/>
    <property type="match status" value="2"/>
</dbReference>
<evidence type="ECO:0000259" key="7">
    <source>
        <dbReference type="Pfam" id="PF14691"/>
    </source>
</evidence>
<dbReference type="AlphaFoldDB" id="A0A5D0WX16"/>
<dbReference type="InterPro" id="IPR036188">
    <property type="entry name" value="FAD/NAD-bd_sf"/>
</dbReference>
<dbReference type="PANTHER" id="PTHR43255:SF1">
    <property type="entry name" value="IRON-SULFUR-BINDING OXIDOREDUCTASE FADF-RELATED"/>
    <property type="match status" value="1"/>
</dbReference>
<sequence length="782" mass="89040">MNLDKLLATGDRCIHKEPPTCTANCPVHLEIIDFLAEIEQGNFQNAYKLMEKKMPFHKILGRICDHPCEAPCERSKAGGSIRISDLEKAVLEYGTYKPKKVWPLPKNKGKVAVVGGGLSGLTAAVDLDKKGYVVTIYEKTNRLGGRLWDFVGDSLTEEVLQQELKTIADKKIPIHFETIVDKNKLSELLATYDAVYLGTAAWEEEIKWNPLTFQADESALFVGGSLVNQSESVIFSASSGRRAAISIERFLSKVSLTDSREREGAFETPLHFDICGKEPLAPILKSAAIYSQDEAMAEAKRCVKCQCRKCIEGCVHLRKFEMSPDAYIRQINHSERIILGTHYANKMINSCAECGLCKEECFLDISMSDVIHETRESMVERGKMPASAHDFALKDMAFSNSSRFSLVRKQPSKEESKDLFYYPLISFSDYVKGLYKGTGKTAYLFYPGCQLPASYPDDIKSIYEYLVGHVKGDVGIYLGCCGAPADWGGQKDLMNENIQAIKKVWAEMEHPTFILACSSCMRIFEKYLPEIKLESLWDIYVREGLPNKDHIKTPQTLSIHDACGTRENSDLHESVRKIVAKLGYGIEELEYTKEKTKCCGYGGLVYYANREQSNAFVSERIGESQNDLLVYCAMCKDLFVSGGKRTYHLLDLIYPKDDGEAATRKMPTLSERHHNRSRVKQILLKEIWREETEETMREDQFKLIIPDDVKQKIEDRYILMEDIQAVLKNAEENNERFCNPETGEYLARLRRDNVTFWVKYEKEENDFILKSVYSHRMEIVEE</sequence>
<accession>A0A5D0WX16</accession>
<dbReference type="Proteomes" id="UP000322619">
    <property type="component" value="Unassembled WGS sequence"/>
</dbReference>